<dbReference type="GO" id="GO:0051539">
    <property type="term" value="F:4 iron, 4 sulfur cluster binding"/>
    <property type="evidence" value="ECO:0007669"/>
    <property type="project" value="UniProtKB-KW"/>
</dbReference>
<keyword evidence="10" id="KW-1133">Transmembrane helix</keyword>
<keyword evidence="10" id="KW-0812">Transmembrane</keyword>
<dbReference type="InterPro" id="IPR050395">
    <property type="entry name" value="4Fe4S_Ferredoxin_RnfB"/>
</dbReference>
<keyword evidence="13" id="KW-1185">Reference proteome</keyword>
<organism evidence="12 13">
    <name type="scientific">Mesotoga prima MesG1.Ag.4.2</name>
    <dbReference type="NCBI Taxonomy" id="660470"/>
    <lineage>
        <taxon>Bacteria</taxon>
        <taxon>Thermotogati</taxon>
        <taxon>Thermotogota</taxon>
        <taxon>Thermotogae</taxon>
        <taxon>Kosmotogales</taxon>
        <taxon>Kosmotogaceae</taxon>
        <taxon>Mesotoga</taxon>
    </lineage>
</organism>
<evidence type="ECO:0000259" key="11">
    <source>
        <dbReference type="PROSITE" id="PS51656"/>
    </source>
</evidence>
<dbReference type="AlphaFoldDB" id="I2F533"/>
<keyword evidence="2" id="KW-0004">4Fe-4S</keyword>
<keyword evidence="9 10" id="KW-0472">Membrane</keyword>
<reference evidence="12 13" key="1">
    <citation type="journal article" date="2012" name="Genome Biol. Evol.">
        <title>Genome Sequence of the Mesophilic Thermotogales Bacterium Mesotoga prima MesG1.Ag.4.2 Reveals the Largest Thermotogales Genome To Date.</title>
        <authorList>
            <person name="Zhaxybayeva O."/>
            <person name="Swithers K.S."/>
            <person name="Foght J."/>
            <person name="Green A.G."/>
            <person name="Bruce D."/>
            <person name="Detter C."/>
            <person name="Han S."/>
            <person name="Teshima H."/>
            <person name="Han J."/>
            <person name="Woyke T."/>
            <person name="Pitluck S."/>
            <person name="Nolan M."/>
            <person name="Ivanova N."/>
            <person name="Pati A."/>
            <person name="Land M.L."/>
            <person name="Dlutek M."/>
            <person name="Doolittle W.F."/>
            <person name="Noll K.M."/>
            <person name="Nesbo C.L."/>
        </authorList>
    </citation>
    <scope>NUCLEOTIDE SEQUENCE [LARGE SCALE GENOMIC DNA]</scope>
    <source>
        <strain evidence="13">mesG1.Ag.4.2</strain>
    </source>
</reference>
<dbReference type="RefSeq" id="WP_014730986.1">
    <property type="nucleotide sequence ID" value="NC_017934.1"/>
</dbReference>
<keyword evidence="7" id="KW-0408">Iron</keyword>
<dbReference type="KEGG" id="mpg:Theba_1348"/>
<dbReference type="STRING" id="660470.Theba_1348"/>
<dbReference type="GO" id="GO:0009055">
    <property type="term" value="F:electron transfer activity"/>
    <property type="evidence" value="ECO:0007669"/>
    <property type="project" value="InterPro"/>
</dbReference>
<keyword evidence="4" id="KW-0677">Repeat</keyword>
<dbReference type="EMBL" id="CP003532">
    <property type="protein sequence ID" value="AFK07036.1"/>
    <property type="molecule type" value="Genomic_DNA"/>
</dbReference>
<gene>
    <name evidence="12" type="ORF">Theba_1348</name>
</gene>
<evidence type="ECO:0000313" key="13">
    <source>
        <dbReference type="Proteomes" id="UP000002881"/>
    </source>
</evidence>
<feature type="domain" description="4Fe-4S" evidence="11">
    <location>
        <begin position="31"/>
        <end position="90"/>
    </location>
</feature>
<protein>
    <submittedName>
        <fullName evidence="12">Electron transport complex, RnfABCDGE type, B subunit</fullName>
    </submittedName>
</protein>
<feature type="domain" description="4Fe-4S" evidence="11">
    <location>
        <begin position="145"/>
        <end position="204"/>
    </location>
</feature>
<sequence precursor="true">MTIVYSVLFMSVLGVGAGIFLAFASAKFAVKKDPRIALIEASLPGANCGACGFPGCAAFAKAVAEGKAPIEGCIPGKRSGVPEKLKLILDTDIDKLIALFDENEEDAEKTLEKLLASSGKAVKAAPPKIQRPTQEEIDSYKEKLKENPRAAVIFAVLPNINCALCGSPGCAAFAIKVANKDEDIAKCVPGKPQNVSQKVAKIMALSEAELQKIIEETSGEPAEIKKKFAS</sequence>
<evidence type="ECO:0000256" key="5">
    <source>
        <dbReference type="ARBA" id="ARBA00022967"/>
    </source>
</evidence>
<accession>I2F533</accession>
<keyword evidence="3" id="KW-0479">Metal-binding</keyword>
<dbReference type="GO" id="GO:0046872">
    <property type="term" value="F:metal ion binding"/>
    <property type="evidence" value="ECO:0007669"/>
    <property type="project" value="UniProtKB-KW"/>
</dbReference>
<evidence type="ECO:0000256" key="2">
    <source>
        <dbReference type="ARBA" id="ARBA00022485"/>
    </source>
</evidence>
<dbReference type="GeneID" id="87108475"/>
<dbReference type="InterPro" id="IPR007202">
    <property type="entry name" value="4Fe-4S_dom"/>
</dbReference>
<evidence type="ECO:0000256" key="6">
    <source>
        <dbReference type="ARBA" id="ARBA00022982"/>
    </source>
</evidence>
<evidence type="ECO:0000256" key="1">
    <source>
        <dbReference type="ARBA" id="ARBA00022448"/>
    </source>
</evidence>
<feature type="transmembrane region" description="Helical" evidence="10">
    <location>
        <begin position="6"/>
        <end position="26"/>
    </location>
</feature>
<dbReference type="eggNOG" id="COG2878">
    <property type="taxonomic scope" value="Bacteria"/>
</dbReference>
<evidence type="ECO:0000256" key="4">
    <source>
        <dbReference type="ARBA" id="ARBA00022737"/>
    </source>
</evidence>
<dbReference type="Proteomes" id="UP000002881">
    <property type="component" value="Chromosome"/>
</dbReference>
<evidence type="ECO:0000256" key="9">
    <source>
        <dbReference type="ARBA" id="ARBA00023136"/>
    </source>
</evidence>
<dbReference type="HOGENOM" id="CLU_1203690_0_0_0"/>
<dbReference type="Gene3D" id="1.10.15.40">
    <property type="entry name" value="Electron transport complex subunit B, putative Fe-S cluster"/>
    <property type="match status" value="2"/>
</dbReference>
<keyword evidence="8" id="KW-0411">Iron-sulfur</keyword>
<evidence type="ECO:0000256" key="3">
    <source>
        <dbReference type="ARBA" id="ARBA00022723"/>
    </source>
</evidence>
<proteinExistence type="predicted"/>
<evidence type="ECO:0000313" key="12">
    <source>
        <dbReference type="EMBL" id="AFK07036.1"/>
    </source>
</evidence>
<dbReference type="InterPro" id="IPR010207">
    <property type="entry name" value="Elect_transpt_cplx_RnfB/RsxB"/>
</dbReference>
<keyword evidence="6" id="KW-0249">Electron transport</keyword>
<dbReference type="PROSITE" id="PS51656">
    <property type="entry name" value="4FE4S"/>
    <property type="match status" value="2"/>
</dbReference>
<evidence type="ECO:0000256" key="7">
    <source>
        <dbReference type="ARBA" id="ARBA00023004"/>
    </source>
</evidence>
<name>I2F533_9BACT</name>
<keyword evidence="5" id="KW-1278">Translocase</keyword>
<dbReference type="NCBIfam" id="TIGR01944">
    <property type="entry name" value="rnfB"/>
    <property type="match status" value="1"/>
</dbReference>
<dbReference type="PANTHER" id="PTHR43560:SF1">
    <property type="entry name" value="ION-TRANSLOCATING OXIDOREDUCTASE COMPLEX SUBUNIT B"/>
    <property type="match status" value="1"/>
</dbReference>
<keyword evidence="1" id="KW-0813">Transport</keyword>
<dbReference type="Pfam" id="PF04060">
    <property type="entry name" value="FeS"/>
    <property type="match status" value="2"/>
</dbReference>
<dbReference type="PANTHER" id="PTHR43560">
    <property type="entry name" value="ION-TRANSLOCATING OXIDOREDUCTASE COMPLEX SUBUNIT B"/>
    <property type="match status" value="1"/>
</dbReference>
<evidence type="ECO:0000256" key="8">
    <source>
        <dbReference type="ARBA" id="ARBA00023014"/>
    </source>
</evidence>
<evidence type="ECO:0000256" key="10">
    <source>
        <dbReference type="SAM" id="Phobius"/>
    </source>
</evidence>